<comment type="catalytic activity">
    <reaction evidence="10">
        <text>tRNA(Thr) + L-threonine + ATP = L-threonyl-tRNA(Thr) + AMP + diphosphate + H(+)</text>
        <dbReference type="Rhea" id="RHEA:24624"/>
        <dbReference type="Rhea" id="RHEA-COMP:9670"/>
        <dbReference type="Rhea" id="RHEA-COMP:9704"/>
        <dbReference type="ChEBI" id="CHEBI:15378"/>
        <dbReference type="ChEBI" id="CHEBI:30616"/>
        <dbReference type="ChEBI" id="CHEBI:33019"/>
        <dbReference type="ChEBI" id="CHEBI:57926"/>
        <dbReference type="ChEBI" id="CHEBI:78442"/>
        <dbReference type="ChEBI" id="CHEBI:78534"/>
        <dbReference type="ChEBI" id="CHEBI:456215"/>
        <dbReference type="EC" id="6.1.1.3"/>
    </reaction>
</comment>
<dbReference type="InterPro" id="IPR033728">
    <property type="entry name" value="ThrRS_core"/>
</dbReference>
<dbReference type="EMBL" id="BARV01001556">
    <property type="protein sequence ID" value="GAH97597.1"/>
    <property type="molecule type" value="Genomic_DNA"/>
</dbReference>
<evidence type="ECO:0000256" key="6">
    <source>
        <dbReference type="ARBA" id="ARBA00022833"/>
    </source>
</evidence>
<sequence length="371" mass="43514">MKKIIKSNCKFERSEIRKQEAKILFKDNPYKIELIDDIEDKKVSVYYSGDFVDLCSGPHIPSTGKVGAFKLLSIAGAYWRGSEKNKMLVRIYGTSFFRKEELKNYLERLEKAKRSDHRKIGKDLDLFSFHDEAPGFPFFHPNGMILRNIILDYWREEHIKEGYREINTPILLSNELWKTSGHWDNYRENMYFVKIDEEDYAIKPMNCPGTIIVYKSNQHSYKELPIRITELGLVHRHEKSGVLHGLFRVRNFTQDDAHIFCTEGQSKDEVSRIISLIDRMYKVFGFEKYHLELSTKPDRRIGTDEMWEKAENILKEAAGSKGLDYVINEGEGVFYGPKLDFHIQDCLGRTWQCATIQLDFAMPEKFDIEYA</sequence>
<dbReference type="Pfam" id="PF07973">
    <property type="entry name" value="tRNA_SAD"/>
    <property type="match status" value="1"/>
</dbReference>
<comment type="caution">
    <text evidence="12">The sequence shown here is derived from an EMBL/GenBank/DDBJ whole genome shotgun (WGS) entry which is preliminary data.</text>
</comment>
<dbReference type="PANTHER" id="PTHR11451">
    <property type="entry name" value="THREONINE-TRNA LIGASE"/>
    <property type="match status" value="1"/>
</dbReference>
<evidence type="ECO:0000256" key="5">
    <source>
        <dbReference type="ARBA" id="ARBA00022741"/>
    </source>
</evidence>
<keyword evidence="6" id="KW-0862">Zinc</keyword>
<evidence type="ECO:0000256" key="7">
    <source>
        <dbReference type="ARBA" id="ARBA00022840"/>
    </source>
</evidence>
<dbReference type="GO" id="GO:0004829">
    <property type="term" value="F:threonine-tRNA ligase activity"/>
    <property type="evidence" value="ECO:0007669"/>
    <property type="project" value="UniProtKB-EC"/>
</dbReference>
<protein>
    <recommendedName>
        <fullName evidence="2">threonine--tRNA ligase</fullName>
        <ecNumber evidence="2">6.1.1.3</ecNumber>
    </recommendedName>
</protein>
<reference evidence="12" key="1">
    <citation type="journal article" date="2014" name="Front. Microbiol.">
        <title>High frequency of phylogenetically diverse reductive dehalogenase-homologous genes in deep subseafloor sedimentary metagenomes.</title>
        <authorList>
            <person name="Kawai M."/>
            <person name="Futagami T."/>
            <person name="Toyoda A."/>
            <person name="Takaki Y."/>
            <person name="Nishi S."/>
            <person name="Hori S."/>
            <person name="Arai W."/>
            <person name="Tsubouchi T."/>
            <person name="Morono Y."/>
            <person name="Uchiyama I."/>
            <person name="Ito T."/>
            <person name="Fujiyama A."/>
            <person name="Inagaki F."/>
            <person name="Takami H."/>
        </authorList>
    </citation>
    <scope>NUCLEOTIDE SEQUENCE</scope>
    <source>
        <strain evidence="12">Expedition CK06-06</strain>
    </source>
</reference>
<dbReference type="GO" id="GO:0005524">
    <property type="term" value="F:ATP binding"/>
    <property type="evidence" value="ECO:0007669"/>
    <property type="project" value="UniProtKB-KW"/>
</dbReference>
<feature type="domain" description="Aminoacyl-transfer RNA synthetases class-II family profile" evidence="11">
    <location>
        <begin position="140"/>
        <end position="371"/>
    </location>
</feature>
<dbReference type="SUPFAM" id="SSF55186">
    <property type="entry name" value="ThrRS/AlaRS common domain"/>
    <property type="match status" value="1"/>
</dbReference>
<dbReference type="PROSITE" id="PS50862">
    <property type="entry name" value="AA_TRNA_LIGASE_II"/>
    <property type="match status" value="1"/>
</dbReference>
<dbReference type="GO" id="GO:0046872">
    <property type="term" value="F:metal ion binding"/>
    <property type="evidence" value="ECO:0007669"/>
    <property type="project" value="UniProtKB-KW"/>
</dbReference>
<dbReference type="InterPro" id="IPR012947">
    <property type="entry name" value="tRNA_SAD"/>
</dbReference>
<evidence type="ECO:0000256" key="1">
    <source>
        <dbReference type="ARBA" id="ARBA00008226"/>
    </source>
</evidence>
<evidence type="ECO:0000256" key="9">
    <source>
        <dbReference type="ARBA" id="ARBA00023146"/>
    </source>
</evidence>
<name>X1JU58_9ZZZZ</name>
<feature type="non-terminal residue" evidence="12">
    <location>
        <position position="371"/>
    </location>
</feature>
<keyword evidence="5" id="KW-0547">Nucleotide-binding</keyword>
<dbReference type="InterPro" id="IPR002320">
    <property type="entry name" value="Thr-tRNA-ligase_IIa"/>
</dbReference>
<evidence type="ECO:0000256" key="8">
    <source>
        <dbReference type="ARBA" id="ARBA00022917"/>
    </source>
</evidence>
<organism evidence="12">
    <name type="scientific">marine sediment metagenome</name>
    <dbReference type="NCBI Taxonomy" id="412755"/>
    <lineage>
        <taxon>unclassified sequences</taxon>
        <taxon>metagenomes</taxon>
        <taxon>ecological metagenomes</taxon>
    </lineage>
</organism>
<dbReference type="CDD" id="cd00771">
    <property type="entry name" value="ThrRS_core"/>
    <property type="match status" value="1"/>
</dbReference>
<dbReference type="Gene3D" id="3.30.980.10">
    <property type="entry name" value="Threonyl-trna Synthetase, Chain A, domain 2"/>
    <property type="match status" value="1"/>
</dbReference>
<gene>
    <name evidence="12" type="ORF">S06H3_04439</name>
</gene>
<evidence type="ECO:0000256" key="4">
    <source>
        <dbReference type="ARBA" id="ARBA00022723"/>
    </source>
</evidence>
<dbReference type="PANTHER" id="PTHR11451:SF44">
    <property type="entry name" value="THREONINE--TRNA LIGASE, CHLOROPLASTIC_MITOCHONDRIAL 2"/>
    <property type="match status" value="1"/>
</dbReference>
<accession>X1JU58</accession>
<dbReference type="AlphaFoldDB" id="X1JU58"/>
<keyword evidence="8" id="KW-0648">Protein biosynthesis</keyword>
<keyword evidence="7" id="KW-0067">ATP-binding</keyword>
<dbReference type="InterPro" id="IPR045864">
    <property type="entry name" value="aa-tRNA-synth_II/BPL/LPL"/>
</dbReference>
<dbReference type="FunFam" id="3.30.930.10:FF:000002">
    <property type="entry name" value="Threonine--tRNA ligase"/>
    <property type="match status" value="1"/>
</dbReference>
<dbReference type="PRINTS" id="PR01047">
    <property type="entry name" value="TRNASYNTHTHR"/>
</dbReference>
<comment type="similarity">
    <text evidence="1">Belongs to the class-II aminoacyl-tRNA synthetase family.</text>
</comment>
<dbReference type="InterPro" id="IPR006195">
    <property type="entry name" value="aa-tRNA-synth_II"/>
</dbReference>
<dbReference type="Gene3D" id="3.30.930.10">
    <property type="entry name" value="Bira Bifunctional Protein, Domain 2"/>
    <property type="match status" value="1"/>
</dbReference>
<dbReference type="SMART" id="SM00863">
    <property type="entry name" value="tRNA_SAD"/>
    <property type="match status" value="1"/>
</dbReference>
<dbReference type="GO" id="GO:0006435">
    <property type="term" value="P:threonyl-tRNA aminoacylation"/>
    <property type="evidence" value="ECO:0007669"/>
    <property type="project" value="InterPro"/>
</dbReference>
<dbReference type="GO" id="GO:0005737">
    <property type="term" value="C:cytoplasm"/>
    <property type="evidence" value="ECO:0007669"/>
    <property type="project" value="InterPro"/>
</dbReference>
<dbReference type="EC" id="6.1.1.3" evidence="2"/>
<evidence type="ECO:0000256" key="2">
    <source>
        <dbReference type="ARBA" id="ARBA00013163"/>
    </source>
</evidence>
<proteinExistence type="inferred from homology"/>
<keyword evidence="9" id="KW-0030">Aminoacyl-tRNA synthetase</keyword>
<keyword evidence="4" id="KW-0479">Metal-binding</keyword>
<dbReference type="InterPro" id="IPR002314">
    <property type="entry name" value="aa-tRNA-synt_IIb"/>
</dbReference>
<evidence type="ECO:0000256" key="10">
    <source>
        <dbReference type="ARBA" id="ARBA00049515"/>
    </source>
</evidence>
<evidence type="ECO:0000313" key="12">
    <source>
        <dbReference type="EMBL" id="GAH97597.1"/>
    </source>
</evidence>
<evidence type="ECO:0000259" key="11">
    <source>
        <dbReference type="PROSITE" id="PS50862"/>
    </source>
</evidence>
<keyword evidence="3" id="KW-0436">Ligase</keyword>
<dbReference type="NCBIfam" id="TIGR00418">
    <property type="entry name" value="thrS"/>
    <property type="match status" value="1"/>
</dbReference>
<evidence type="ECO:0000256" key="3">
    <source>
        <dbReference type="ARBA" id="ARBA00022598"/>
    </source>
</evidence>
<dbReference type="SUPFAM" id="SSF55681">
    <property type="entry name" value="Class II aaRS and biotin synthetases"/>
    <property type="match status" value="1"/>
</dbReference>
<dbReference type="InterPro" id="IPR018163">
    <property type="entry name" value="Thr/Ala-tRNA-synth_IIc_edit"/>
</dbReference>
<dbReference type="Pfam" id="PF00587">
    <property type="entry name" value="tRNA-synt_2b"/>
    <property type="match status" value="1"/>
</dbReference>